<evidence type="ECO:0000256" key="1">
    <source>
        <dbReference type="SAM" id="Phobius"/>
    </source>
</evidence>
<dbReference type="InterPro" id="IPR005135">
    <property type="entry name" value="Endo/exonuclease/phosphatase"/>
</dbReference>
<sequence length="331" mass="35267">MLDTIAEQSVGGTIVTPNRKRRRYGHIVLWLMVIPVALWAVTRVTGLETGSFGTSIMTATPFVAAASLLPLVLAAFLRARAALAVAVASTIMLGFSVLPRAFGSPDPAVGRPLRILTTNMLFGRADVDHLMDLVRRLRPDVLSAQELTPGMVERLEEAGLSELLPYNVLEPGAGASGTGLYGRYPMKALPDLFTRIGHHMPAASMELPGGPPVEIVAVHTYTPLGRQVTAWKRGLAALPPSSPDVVRILAGDFNASLDHAALRAVLSRGYVSAADQVGVGLVPTWPAGGSRGAFITIDHVLVPERVNVLGVNVHDIPDTDHRAIFTDLRVP</sequence>
<dbReference type="InterPro" id="IPR036691">
    <property type="entry name" value="Endo/exonu/phosph_ase_sf"/>
</dbReference>
<evidence type="ECO:0000313" key="4">
    <source>
        <dbReference type="Proteomes" id="UP000606172"/>
    </source>
</evidence>
<protein>
    <submittedName>
        <fullName evidence="3">Endonuclease</fullName>
    </submittedName>
</protein>
<dbReference type="SUPFAM" id="SSF56219">
    <property type="entry name" value="DNase I-like"/>
    <property type="match status" value="1"/>
</dbReference>
<feature type="transmembrane region" description="Helical" evidence="1">
    <location>
        <begin position="52"/>
        <end position="74"/>
    </location>
</feature>
<comment type="caution">
    <text evidence="3">The sequence shown here is derived from an EMBL/GenBank/DDBJ whole genome shotgun (WGS) entry which is preliminary data.</text>
</comment>
<evidence type="ECO:0000259" key="2">
    <source>
        <dbReference type="Pfam" id="PF03372"/>
    </source>
</evidence>
<accession>A0A919RG61</accession>
<keyword evidence="1" id="KW-1133">Transmembrane helix</keyword>
<dbReference type="GO" id="GO:0004519">
    <property type="term" value="F:endonuclease activity"/>
    <property type="evidence" value="ECO:0007669"/>
    <property type="project" value="UniProtKB-KW"/>
</dbReference>
<keyword evidence="1" id="KW-0812">Transmembrane</keyword>
<organism evidence="3 4">
    <name type="scientific">Sinosporangium siamense</name>
    <dbReference type="NCBI Taxonomy" id="1367973"/>
    <lineage>
        <taxon>Bacteria</taxon>
        <taxon>Bacillati</taxon>
        <taxon>Actinomycetota</taxon>
        <taxon>Actinomycetes</taxon>
        <taxon>Streptosporangiales</taxon>
        <taxon>Streptosporangiaceae</taxon>
        <taxon>Sinosporangium</taxon>
    </lineage>
</organism>
<proteinExistence type="predicted"/>
<evidence type="ECO:0000313" key="3">
    <source>
        <dbReference type="EMBL" id="GII93023.1"/>
    </source>
</evidence>
<reference evidence="3" key="1">
    <citation type="submission" date="2021-01" db="EMBL/GenBank/DDBJ databases">
        <title>Whole genome shotgun sequence of Sinosporangium siamense NBRC 109515.</title>
        <authorList>
            <person name="Komaki H."/>
            <person name="Tamura T."/>
        </authorList>
    </citation>
    <scope>NUCLEOTIDE SEQUENCE</scope>
    <source>
        <strain evidence="3">NBRC 109515</strain>
    </source>
</reference>
<keyword evidence="4" id="KW-1185">Reference proteome</keyword>
<keyword evidence="3" id="KW-0255">Endonuclease</keyword>
<gene>
    <name evidence="3" type="ORF">Ssi02_32540</name>
</gene>
<feature type="transmembrane region" description="Helical" evidence="1">
    <location>
        <begin position="81"/>
        <end position="102"/>
    </location>
</feature>
<feature type="transmembrane region" description="Helical" evidence="1">
    <location>
        <begin position="27"/>
        <end position="46"/>
    </location>
</feature>
<dbReference type="Proteomes" id="UP000606172">
    <property type="component" value="Unassembled WGS sequence"/>
</dbReference>
<dbReference type="Pfam" id="PF03372">
    <property type="entry name" value="Exo_endo_phos"/>
    <property type="match status" value="1"/>
</dbReference>
<keyword evidence="3" id="KW-0540">Nuclease</keyword>
<feature type="domain" description="Endonuclease/exonuclease/phosphatase" evidence="2">
    <location>
        <begin position="116"/>
        <end position="321"/>
    </location>
</feature>
<keyword evidence="3" id="KW-0378">Hydrolase</keyword>
<dbReference type="EMBL" id="BOOW01000020">
    <property type="protein sequence ID" value="GII93023.1"/>
    <property type="molecule type" value="Genomic_DNA"/>
</dbReference>
<dbReference type="Gene3D" id="3.60.10.10">
    <property type="entry name" value="Endonuclease/exonuclease/phosphatase"/>
    <property type="match status" value="1"/>
</dbReference>
<name>A0A919RG61_9ACTN</name>
<keyword evidence="1" id="KW-0472">Membrane</keyword>
<dbReference type="AlphaFoldDB" id="A0A919RG61"/>